<name>A0A506U9F1_9HYPH</name>
<protein>
    <submittedName>
        <fullName evidence="1">Uncharacterized protein</fullName>
    </submittedName>
</protein>
<keyword evidence="2" id="KW-1185">Reference proteome</keyword>
<gene>
    <name evidence="1" type="ORF">FJU08_10490</name>
</gene>
<dbReference type="RefSeq" id="WP_141148944.1">
    <property type="nucleotide sequence ID" value="NZ_VHLG01000004.1"/>
</dbReference>
<dbReference type="EMBL" id="VHLG01000004">
    <property type="protein sequence ID" value="TPW31072.1"/>
    <property type="molecule type" value="Genomic_DNA"/>
</dbReference>
<reference evidence="1 2" key="1">
    <citation type="submission" date="2019-06" db="EMBL/GenBank/DDBJ databases">
        <authorList>
            <person name="Li M."/>
        </authorList>
    </citation>
    <scope>NUCLEOTIDE SEQUENCE [LARGE SCALE GENOMIC DNA]</scope>
    <source>
        <strain evidence="1 2">BGMRC2036</strain>
    </source>
</reference>
<sequence length="525" mass="60605">MKNPLLSNLHDFHHRRVEATFPDLGAEKIRSASVFHKYLESRPEKFFSKSAYHALLHELRRVDNCYAKELFAYLKDHRFTIDNAFRHAQEINAFGWHDQEMKGENDYLSLILIDREVHPAYLRLVEGVFQPMLRIVAHFSRLSANKGTEGLNLYSIVAELPDHDFADVKASYVHLMRNGIAHGGIMHSGDGIIYRDSKGSELVLRPRDTLQKFDDMLDICNGLLLAYSVFAFSHKHSENFVPQNLMVEALCEETRTPYWAVTGALPSIILGDQSQLIIYCNVRTMDDLKVKFSAIQTAIQAERAAPDYDRYFISMKAKNGLPGWARFSGAELKKHRLNDDDIEQYNDALEEYLPLFLGKRHIPRIIHRMATMKYAMQVGWPVIVADYRARLGKPNLTIRNSSIHRNSWAAVLNADVVIEADGQEINQDIVRNSSRAAIKSAAKHARRQLSRFSIARYLPLDFAQIDVYCTDYRRRRLHGFGLGKDLVGTIRLQRLRRIQSPDILGATIEIWRGYRLAWNRRWLER</sequence>
<accession>A0A506U9F1</accession>
<dbReference type="AlphaFoldDB" id="A0A506U9F1"/>
<dbReference type="Proteomes" id="UP000318801">
    <property type="component" value="Unassembled WGS sequence"/>
</dbReference>
<dbReference type="OrthoDB" id="1489065at2"/>
<evidence type="ECO:0000313" key="1">
    <source>
        <dbReference type="EMBL" id="TPW31072.1"/>
    </source>
</evidence>
<proteinExistence type="predicted"/>
<comment type="caution">
    <text evidence="1">The sequence shown here is derived from an EMBL/GenBank/DDBJ whole genome shotgun (WGS) entry which is preliminary data.</text>
</comment>
<organism evidence="1 2">
    <name type="scientific">Martelella alba</name>
    <dbReference type="NCBI Taxonomy" id="2590451"/>
    <lineage>
        <taxon>Bacteria</taxon>
        <taxon>Pseudomonadati</taxon>
        <taxon>Pseudomonadota</taxon>
        <taxon>Alphaproteobacteria</taxon>
        <taxon>Hyphomicrobiales</taxon>
        <taxon>Aurantimonadaceae</taxon>
        <taxon>Martelella</taxon>
    </lineage>
</organism>
<evidence type="ECO:0000313" key="2">
    <source>
        <dbReference type="Proteomes" id="UP000318801"/>
    </source>
</evidence>